<dbReference type="Proteomes" id="UP000003676">
    <property type="component" value="Unassembled WGS sequence"/>
</dbReference>
<comment type="caution">
    <text evidence="1">The sequence shown here is derived from an EMBL/GenBank/DDBJ whole genome shotgun (WGS) entry which is preliminary data.</text>
</comment>
<name>B6WV30_9BACT</name>
<proteinExistence type="predicted"/>
<dbReference type="EMBL" id="ABXU01000061">
    <property type="protein sequence ID" value="EEB33079.1"/>
    <property type="molecule type" value="Genomic_DNA"/>
</dbReference>
<evidence type="ECO:0000313" key="1">
    <source>
        <dbReference type="EMBL" id="EEB33079.1"/>
    </source>
</evidence>
<reference evidence="1 2" key="2">
    <citation type="submission" date="2008-10" db="EMBL/GenBank/DDBJ databases">
        <authorList>
            <person name="Fulton L."/>
            <person name="Clifton S."/>
            <person name="Fulton B."/>
            <person name="Xu J."/>
            <person name="Minx P."/>
            <person name="Pepin K.H."/>
            <person name="Johnson M."/>
            <person name="Bhonagiri V."/>
            <person name="Nash W.E."/>
            <person name="Mardis E.R."/>
            <person name="Wilson R.K."/>
        </authorList>
    </citation>
    <scope>NUCLEOTIDE SEQUENCE [LARGE SCALE GENOMIC DNA]</scope>
    <source>
        <strain evidence="1 2">ATCC 29098</strain>
    </source>
</reference>
<feature type="non-terminal residue" evidence="1">
    <location>
        <position position="156"/>
    </location>
</feature>
<evidence type="ECO:0000313" key="2">
    <source>
        <dbReference type="Proteomes" id="UP000003676"/>
    </source>
</evidence>
<dbReference type="AlphaFoldDB" id="B6WV30"/>
<sequence length="156" mass="16918">MRNADVVLLTESQIAAINAALHVAAAENPCGQEPAARYEALLQDLLADWGEESLHDLPGFSFRHVLNWCAQQSLPDERGKLERHAQAALDDLKAAAHALHEYRDALRGVRAVAGELLPLLRDRLSLPGNADGLLVDMLDGELAALDRELVATSDRG</sequence>
<dbReference type="RefSeq" id="WP_006007138.1">
    <property type="nucleotide sequence ID" value="NZ_DS996359.1"/>
</dbReference>
<accession>B6WV30</accession>
<reference evidence="1 2" key="1">
    <citation type="submission" date="2008-10" db="EMBL/GenBank/DDBJ databases">
        <title>Draft genome sequence of Desulvovibrio piger (ATCC 29098).</title>
        <authorList>
            <person name="Sudarsanam P."/>
            <person name="Ley R."/>
            <person name="Guruge J."/>
            <person name="Turnbaugh P.J."/>
            <person name="Mahowald M."/>
            <person name="Liep D."/>
            <person name="Gordon J."/>
        </authorList>
    </citation>
    <scope>NUCLEOTIDE SEQUENCE [LARGE SCALE GENOMIC DNA]</scope>
    <source>
        <strain evidence="1 2">ATCC 29098</strain>
    </source>
</reference>
<protein>
    <submittedName>
        <fullName evidence="1">Uncharacterized protein</fullName>
    </submittedName>
</protein>
<dbReference type="HOGENOM" id="CLU_1762606_0_0_7"/>
<organism evidence="1 2">
    <name type="scientific">Desulfovibrio piger ATCC 29098</name>
    <dbReference type="NCBI Taxonomy" id="411464"/>
    <lineage>
        <taxon>Bacteria</taxon>
        <taxon>Pseudomonadati</taxon>
        <taxon>Thermodesulfobacteriota</taxon>
        <taxon>Desulfovibrionia</taxon>
        <taxon>Desulfovibrionales</taxon>
        <taxon>Desulfovibrionaceae</taxon>
        <taxon>Desulfovibrio</taxon>
    </lineage>
</organism>
<gene>
    <name evidence="1" type="ORF">DESPIG_01945</name>
</gene>